<keyword evidence="3" id="KW-0808">Transferase</keyword>
<dbReference type="Gene3D" id="3.40.50.11350">
    <property type="match status" value="1"/>
</dbReference>
<dbReference type="GO" id="GO:0016757">
    <property type="term" value="F:glycosyltransferase activity"/>
    <property type="evidence" value="ECO:0007669"/>
    <property type="project" value="UniProtKB-KW"/>
</dbReference>
<keyword evidence="8" id="KW-1185">Reference proteome</keyword>
<comment type="similarity">
    <text evidence="1">Belongs to the glycosyltransferase GT106 family.</text>
</comment>
<evidence type="ECO:0000256" key="4">
    <source>
        <dbReference type="ARBA" id="ARBA00023253"/>
    </source>
</evidence>
<name>A0AAV6WUC5_9LAMI</name>
<protein>
    <recommendedName>
        <fullName evidence="6">O-fucosyltransferase family protein</fullName>
    </recommendedName>
</protein>
<evidence type="ECO:0000256" key="5">
    <source>
        <dbReference type="ARBA" id="ARBA00023277"/>
    </source>
</evidence>
<reference evidence="7" key="1">
    <citation type="submission" date="2019-10" db="EMBL/GenBank/DDBJ databases">
        <authorList>
            <person name="Zhang R."/>
            <person name="Pan Y."/>
            <person name="Wang J."/>
            <person name="Ma R."/>
            <person name="Yu S."/>
        </authorList>
    </citation>
    <scope>NUCLEOTIDE SEQUENCE</scope>
    <source>
        <strain evidence="7">LA-IB0</strain>
        <tissue evidence="7">Leaf</tissue>
    </source>
</reference>
<keyword evidence="5" id="KW-0119">Carbohydrate metabolism</keyword>
<evidence type="ECO:0000256" key="1">
    <source>
        <dbReference type="ARBA" id="ARBA00007737"/>
    </source>
</evidence>
<evidence type="ECO:0000313" key="8">
    <source>
        <dbReference type="Proteomes" id="UP000826271"/>
    </source>
</evidence>
<dbReference type="PANTHER" id="PTHR31288">
    <property type="entry name" value="O-FUCOSYLTRANSFERASE FAMILY PROTEIN"/>
    <property type="match status" value="1"/>
</dbReference>
<evidence type="ECO:0000256" key="3">
    <source>
        <dbReference type="ARBA" id="ARBA00022679"/>
    </source>
</evidence>
<comment type="caution">
    <text evidence="7">The sequence shown here is derived from an EMBL/GenBank/DDBJ whole genome shotgun (WGS) entry which is preliminary data.</text>
</comment>
<sequence length="413" mass="46487">MAVDLRQVMAAILTLSMFIMLGNMIKRDHLDPLLEPLPVSPKVQYNALKISKPGMHKLSEISYGPWKELNESPKPCWKKPSFRGEQSKGYIFFSLSHNPEFHASQIANVVVIARHLGATLALPDIRGAKLDERRKFGEIYDVSKFIETLNGIVRVDKNPPAGLSNGRVPTVRVPNKVSTNFIASNIKPIFKTKRALKIVTCFNASTTMKRGNDNKLSNAFECVATFETLNLQPDLQEVVDSMVGTLRSLSQKTRGRFVAVDLRVEMLRKKSCLKSKWCYNGEEIGEFLKKIGFHADTTIYLTQTGWDSSLNALRNVFPNTFTKDAIMPADEKAKYMGSESREYENFIDFYMCTKADVFVPAFPSRFYHSVVGKRIAYGKTQIIVPANNTSASATDYISPYITNKNHSAYSCFC</sequence>
<evidence type="ECO:0000256" key="2">
    <source>
        <dbReference type="ARBA" id="ARBA00022676"/>
    </source>
</evidence>
<evidence type="ECO:0000313" key="7">
    <source>
        <dbReference type="EMBL" id="KAG8373978.1"/>
    </source>
</evidence>
<dbReference type="PANTHER" id="PTHR31288:SF5">
    <property type="entry name" value="PROTEIN MANNAN SYNTHESIS-RELATED 1"/>
    <property type="match status" value="1"/>
</dbReference>
<dbReference type="AlphaFoldDB" id="A0AAV6WUC5"/>
<keyword evidence="4" id="KW-0294">Fucose metabolism</keyword>
<dbReference type="InterPro" id="IPR019378">
    <property type="entry name" value="GDP-Fuc_O-FucTrfase"/>
</dbReference>
<dbReference type="EMBL" id="WHWC01000011">
    <property type="protein sequence ID" value="KAG8373978.1"/>
    <property type="molecule type" value="Genomic_DNA"/>
</dbReference>
<organism evidence="7 8">
    <name type="scientific">Buddleja alternifolia</name>
    <dbReference type="NCBI Taxonomy" id="168488"/>
    <lineage>
        <taxon>Eukaryota</taxon>
        <taxon>Viridiplantae</taxon>
        <taxon>Streptophyta</taxon>
        <taxon>Embryophyta</taxon>
        <taxon>Tracheophyta</taxon>
        <taxon>Spermatophyta</taxon>
        <taxon>Magnoliopsida</taxon>
        <taxon>eudicotyledons</taxon>
        <taxon>Gunneridae</taxon>
        <taxon>Pentapetalae</taxon>
        <taxon>asterids</taxon>
        <taxon>lamiids</taxon>
        <taxon>Lamiales</taxon>
        <taxon>Scrophulariaceae</taxon>
        <taxon>Buddlejeae</taxon>
        <taxon>Buddleja</taxon>
    </lineage>
</organism>
<dbReference type="Pfam" id="PF10250">
    <property type="entry name" value="O-FucT"/>
    <property type="match status" value="1"/>
</dbReference>
<proteinExistence type="inferred from homology"/>
<gene>
    <name evidence="7" type="ORF">BUALT_Bualt11G0082300</name>
</gene>
<dbReference type="GO" id="GO:0006004">
    <property type="term" value="P:fucose metabolic process"/>
    <property type="evidence" value="ECO:0007669"/>
    <property type="project" value="UniProtKB-KW"/>
</dbReference>
<keyword evidence="2" id="KW-0328">Glycosyltransferase</keyword>
<accession>A0AAV6WUC5</accession>
<dbReference type="Proteomes" id="UP000826271">
    <property type="component" value="Unassembled WGS sequence"/>
</dbReference>
<dbReference type="InterPro" id="IPR024709">
    <property type="entry name" value="FucosylTrfase_pln"/>
</dbReference>
<evidence type="ECO:0000256" key="6">
    <source>
        <dbReference type="ARBA" id="ARBA00030350"/>
    </source>
</evidence>